<accession>A0AC34F2S6</accession>
<evidence type="ECO:0000313" key="2">
    <source>
        <dbReference type="WBParaSite" id="ES5_v2.g11115.t1"/>
    </source>
</evidence>
<sequence length="663" mass="78087">MEHENHIPAGYREAYEKLVFLVRMTPDLEMKKKLFDAFSQKYTMLSYLWEKRINLDLPAEPAMITKEVFEKCLKLKKKAMKQFYYHRYLVCFPGRLQEPCKPEKMEKLVQIYHLPYVEVLSKICDIKKKEAFRILACKKMEQFLTFPHSQLSRFYRHYQRNSGTPLPKDIKEKYEKAVESYQKMILVAMKPNEWIKWMKGAFSPEDWIQNFECKLGEHFFMKEIWLAYIEYLDEQNNTDVLDVYKRYCRLFITDTEMRSKYSATIKKYQKQGKNVLPWHLDRTLLEVDFDPSESESGLSALKTFLKDDCFGLICRGCFEVKNQEYFNGQLNYKTPKVGFWRKKKEVVECGLCDESSKDGFMNYNGGEKNEADLEKEIAFRKSLATLRSTAIKFHPLVAIRFHGSYDPPLPRSIFQYILKNANHQILAKLYATAKYFFVKQQILLCYRMQISSTPITTFMEQALFTNAKALLKLPVKKYCCGTTLSFSSDQKGLLSKCLPKLCCCSLTNLIIDGQNLSLDEFKTLLSGGKMEQVSFKEVRIFKEGNAKMMKVEEIIQMLPTVADLSINTKSRQMFTPQTAQSLAQLQRDGKKFESFRLYHIPDTFNLGWFEAFLKLHMQPRGNLRLKLRENVNNQFRNAYKQFCATINFHWYPAYQAPQFGYHD</sequence>
<dbReference type="Proteomes" id="UP000887579">
    <property type="component" value="Unplaced"/>
</dbReference>
<proteinExistence type="predicted"/>
<protein>
    <submittedName>
        <fullName evidence="2">Uncharacterized protein</fullName>
    </submittedName>
</protein>
<organism evidence="1 2">
    <name type="scientific">Panagrolaimus sp. ES5</name>
    <dbReference type="NCBI Taxonomy" id="591445"/>
    <lineage>
        <taxon>Eukaryota</taxon>
        <taxon>Metazoa</taxon>
        <taxon>Ecdysozoa</taxon>
        <taxon>Nematoda</taxon>
        <taxon>Chromadorea</taxon>
        <taxon>Rhabditida</taxon>
        <taxon>Tylenchina</taxon>
        <taxon>Panagrolaimomorpha</taxon>
        <taxon>Panagrolaimoidea</taxon>
        <taxon>Panagrolaimidae</taxon>
        <taxon>Panagrolaimus</taxon>
    </lineage>
</organism>
<evidence type="ECO:0000313" key="1">
    <source>
        <dbReference type="Proteomes" id="UP000887579"/>
    </source>
</evidence>
<reference evidence="2" key="1">
    <citation type="submission" date="2022-11" db="UniProtKB">
        <authorList>
            <consortium name="WormBaseParasite"/>
        </authorList>
    </citation>
    <scope>IDENTIFICATION</scope>
</reference>
<dbReference type="WBParaSite" id="ES5_v2.g11115.t1">
    <property type="protein sequence ID" value="ES5_v2.g11115.t1"/>
    <property type="gene ID" value="ES5_v2.g11115"/>
</dbReference>
<name>A0AC34F2S6_9BILA</name>